<gene>
    <name evidence="2" type="ORF">LMG1873_01071</name>
</gene>
<organism evidence="2 3">
    <name type="scientific">Achromobacter piechaudii</name>
    <dbReference type="NCBI Taxonomy" id="72556"/>
    <lineage>
        <taxon>Bacteria</taxon>
        <taxon>Pseudomonadati</taxon>
        <taxon>Pseudomonadota</taxon>
        <taxon>Betaproteobacteria</taxon>
        <taxon>Burkholderiales</taxon>
        <taxon>Alcaligenaceae</taxon>
        <taxon>Achromobacter</taxon>
    </lineage>
</organism>
<keyword evidence="3" id="KW-1185">Reference proteome</keyword>
<reference evidence="2 3" key="1">
    <citation type="submission" date="2020-04" db="EMBL/GenBank/DDBJ databases">
        <authorList>
            <person name="De Canck E."/>
        </authorList>
    </citation>
    <scope>NUCLEOTIDE SEQUENCE [LARGE SCALE GENOMIC DNA]</scope>
    <source>
        <strain evidence="2 3">LMG 1873</strain>
    </source>
</reference>
<accession>A0ABM8KT29</accession>
<evidence type="ECO:0000256" key="1">
    <source>
        <dbReference type="SAM" id="MobiDB-lite"/>
    </source>
</evidence>
<proteinExistence type="predicted"/>
<evidence type="ECO:0000313" key="2">
    <source>
        <dbReference type="EMBL" id="CAB3670173.1"/>
    </source>
</evidence>
<name>A0ABM8KT29_9BURK</name>
<dbReference type="Proteomes" id="UP000494116">
    <property type="component" value="Unassembled WGS sequence"/>
</dbReference>
<feature type="region of interest" description="Disordered" evidence="1">
    <location>
        <begin position="47"/>
        <end position="69"/>
    </location>
</feature>
<sequence length="69" mass="7080">MSSPKMQGCVAAPVPGESHAATVTVLEGTPALRPLAYTLAMRRVAERAADQPPMKAMSGRAGFGRGGRG</sequence>
<comment type="caution">
    <text evidence="2">The sequence shown here is derived from an EMBL/GenBank/DDBJ whole genome shotgun (WGS) entry which is preliminary data.</text>
</comment>
<evidence type="ECO:0000313" key="3">
    <source>
        <dbReference type="Proteomes" id="UP000494116"/>
    </source>
</evidence>
<protein>
    <submittedName>
        <fullName evidence="2">Uncharacterized protein</fullName>
    </submittedName>
</protein>
<dbReference type="EMBL" id="CADIJS010000001">
    <property type="protein sequence ID" value="CAB3670173.1"/>
    <property type="molecule type" value="Genomic_DNA"/>
</dbReference>